<feature type="non-terminal residue" evidence="4">
    <location>
        <position position="353"/>
    </location>
</feature>
<keyword evidence="5" id="KW-1185">Reference proteome</keyword>
<reference evidence="4 5" key="1">
    <citation type="submission" date="2017-03" db="EMBL/GenBank/DDBJ databases">
        <title>Genome of the blue death feigning beetle - Asbolus verrucosus.</title>
        <authorList>
            <person name="Rider S.D."/>
        </authorList>
    </citation>
    <scope>NUCLEOTIDE SEQUENCE [LARGE SCALE GENOMIC DNA]</scope>
    <source>
        <strain evidence="4">Butters</strain>
        <tissue evidence="4">Head and leg muscle</tissue>
    </source>
</reference>
<keyword evidence="1" id="KW-0853">WD repeat</keyword>
<dbReference type="OrthoDB" id="6751058at2759"/>
<evidence type="ECO:0000256" key="1">
    <source>
        <dbReference type="ARBA" id="ARBA00022574"/>
    </source>
</evidence>
<evidence type="ECO:0000313" key="4">
    <source>
        <dbReference type="EMBL" id="RZC36012.1"/>
    </source>
</evidence>
<dbReference type="AlphaFoldDB" id="A0A482VT01"/>
<dbReference type="InterPro" id="IPR051075">
    <property type="entry name" value="SCF_subunit_WD-repeat"/>
</dbReference>
<evidence type="ECO:0000256" key="2">
    <source>
        <dbReference type="ARBA" id="ARBA00022737"/>
    </source>
</evidence>
<organism evidence="4 5">
    <name type="scientific">Asbolus verrucosus</name>
    <name type="common">Desert ironclad beetle</name>
    <dbReference type="NCBI Taxonomy" id="1661398"/>
    <lineage>
        <taxon>Eukaryota</taxon>
        <taxon>Metazoa</taxon>
        <taxon>Ecdysozoa</taxon>
        <taxon>Arthropoda</taxon>
        <taxon>Hexapoda</taxon>
        <taxon>Insecta</taxon>
        <taxon>Pterygota</taxon>
        <taxon>Neoptera</taxon>
        <taxon>Endopterygota</taxon>
        <taxon>Coleoptera</taxon>
        <taxon>Polyphaga</taxon>
        <taxon>Cucujiformia</taxon>
        <taxon>Tenebrionidae</taxon>
        <taxon>Pimeliinae</taxon>
        <taxon>Asbolus</taxon>
    </lineage>
</organism>
<proteinExistence type="predicted"/>
<protein>
    <recommendedName>
        <fullName evidence="3">F-box domain-containing protein</fullName>
    </recommendedName>
</protein>
<dbReference type="STRING" id="1661398.A0A482VT01"/>
<accession>A0A482VT01</accession>
<feature type="domain" description="F-box" evidence="3">
    <location>
        <begin position="234"/>
        <end position="283"/>
    </location>
</feature>
<evidence type="ECO:0000259" key="3">
    <source>
        <dbReference type="PROSITE" id="PS50181"/>
    </source>
</evidence>
<dbReference type="Proteomes" id="UP000292052">
    <property type="component" value="Unassembled WGS sequence"/>
</dbReference>
<comment type="caution">
    <text evidence="4">The sequence shown here is derived from an EMBL/GenBank/DDBJ whole genome shotgun (WGS) entry which is preliminary data.</text>
</comment>
<dbReference type="InterPro" id="IPR036047">
    <property type="entry name" value="F-box-like_dom_sf"/>
</dbReference>
<dbReference type="PANTHER" id="PTHR19872">
    <property type="entry name" value="UBIQUITIN LIGASE SPECIFICITY FACTOR/HREP PROTEIN"/>
    <property type="match status" value="1"/>
</dbReference>
<dbReference type="SUPFAM" id="SSF81383">
    <property type="entry name" value="F-box domain"/>
    <property type="match status" value="1"/>
</dbReference>
<dbReference type="EMBL" id="QDEB01066128">
    <property type="protein sequence ID" value="RZC36012.1"/>
    <property type="molecule type" value="Genomic_DNA"/>
</dbReference>
<name>A0A482VT01_ASBVE</name>
<dbReference type="PROSITE" id="PS50181">
    <property type="entry name" value="FBOX"/>
    <property type="match status" value="1"/>
</dbReference>
<dbReference type="Gene3D" id="1.20.1280.50">
    <property type="match status" value="1"/>
</dbReference>
<dbReference type="PANTHER" id="PTHR19872:SF7">
    <property type="entry name" value="F-BOX AND WD REPEAT DOMAIN CONTAINING PROTEIN 10B-RELATED"/>
    <property type="match status" value="1"/>
</dbReference>
<sequence>MIESPTHHVTDLLTLIRTSSTSCARPSDAGKILSKTRLLLRENSVHTYFIRISWTNKLIFLTKLAESLRSIESISLILSTLYHVSGKICSYAKISTKSDIAYDTVLNDHSRMLPDEMFEEVMTDDLIWFRTLKDKDQIALFIGLLRFSGGALIQKLHARLHRIHSERLRDLAILENRNDENEQEEDVKAQFAELEKHRRESTIFPDYDHNPNDPNHKNCLRLIKNWDDVIGKYKKEIQLLPIGIVKMIFSYLDKKSLKKAKKVDEYWKWVITDLTKELKLKKLLNKTKKKMKESSEGKCTFPNDPFLKEPKPRVDFTEKRMRKMYNRGAILEKLRYISTAPLNQHYLIHEVLE</sequence>
<keyword evidence="2" id="KW-0677">Repeat</keyword>
<evidence type="ECO:0000313" key="5">
    <source>
        <dbReference type="Proteomes" id="UP000292052"/>
    </source>
</evidence>
<dbReference type="InterPro" id="IPR001810">
    <property type="entry name" value="F-box_dom"/>
</dbReference>
<gene>
    <name evidence="4" type="ORF">BDFB_013602</name>
</gene>